<dbReference type="AlphaFoldDB" id="A0A6C0JZK9"/>
<protein>
    <submittedName>
        <fullName evidence="2">Uncharacterized protein</fullName>
    </submittedName>
</protein>
<evidence type="ECO:0000256" key="1">
    <source>
        <dbReference type="SAM" id="Phobius"/>
    </source>
</evidence>
<proteinExistence type="predicted"/>
<organism evidence="2">
    <name type="scientific">viral metagenome</name>
    <dbReference type="NCBI Taxonomy" id="1070528"/>
    <lineage>
        <taxon>unclassified sequences</taxon>
        <taxon>metagenomes</taxon>
        <taxon>organismal metagenomes</taxon>
    </lineage>
</organism>
<accession>A0A6C0JZK9</accession>
<evidence type="ECO:0000313" key="2">
    <source>
        <dbReference type="EMBL" id="QHU09338.1"/>
    </source>
</evidence>
<feature type="transmembrane region" description="Helical" evidence="1">
    <location>
        <begin position="104"/>
        <end position="124"/>
    </location>
</feature>
<keyword evidence="1" id="KW-0812">Transmembrane</keyword>
<name>A0A6C0JZK9_9ZZZZ</name>
<reference evidence="2" key="1">
    <citation type="journal article" date="2020" name="Nature">
        <title>Giant virus diversity and host interactions through global metagenomics.</title>
        <authorList>
            <person name="Schulz F."/>
            <person name="Roux S."/>
            <person name="Paez-Espino D."/>
            <person name="Jungbluth S."/>
            <person name="Walsh D.A."/>
            <person name="Denef V.J."/>
            <person name="McMahon K.D."/>
            <person name="Konstantinidis K.T."/>
            <person name="Eloe-Fadrosh E.A."/>
            <person name="Kyrpides N.C."/>
            <person name="Woyke T."/>
        </authorList>
    </citation>
    <scope>NUCLEOTIDE SEQUENCE</scope>
    <source>
        <strain evidence="2">GVMAG-S-1074260-58</strain>
    </source>
</reference>
<keyword evidence="1" id="KW-0472">Membrane</keyword>
<sequence>MKYRKTRRKRKKRMTKKIGGNNAIAFADIMQSIVETKSEYCGYIERGQHFLTHIGESKETPEQRGSCNQPIRHTIWHTHTTQSKYYPSLEDIHKVFKYEPIRESILYTVFGYWVMTYSGMAVILPDNVLARINELLGRFYQHTERGRTYNLDVISHLTSQLNSQLPGFNIRWSEL</sequence>
<keyword evidence="1" id="KW-1133">Transmembrane helix</keyword>
<dbReference type="EMBL" id="MN740709">
    <property type="protein sequence ID" value="QHU09338.1"/>
    <property type="molecule type" value="Genomic_DNA"/>
</dbReference>